<evidence type="ECO:0000256" key="7">
    <source>
        <dbReference type="ARBA" id="ARBA00023235"/>
    </source>
</evidence>
<dbReference type="PANTHER" id="PTHR47861:SF3">
    <property type="entry name" value="FKBP-TYPE PEPTIDYL-PROLYL CIS-TRANS ISOMERASE SLYD"/>
    <property type="match status" value="1"/>
</dbReference>
<comment type="similarity">
    <text evidence="3 10">Belongs to the FKBP-type PPIase family.</text>
</comment>
<dbReference type="EMBL" id="MFIX01000146">
    <property type="protein sequence ID" value="OGG03407.1"/>
    <property type="molecule type" value="Genomic_DNA"/>
</dbReference>
<protein>
    <recommendedName>
        <fullName evidence="10">Peptidyl-prolyl cis-trans isomerase</fullName>
        <ecNumber evidence="10">5.2.1.8</ecNumber>
    </recommendedName>
</protein>
<dbReference type="GO" id="GO:0042026">
    <property type="term" value="P:protein refolding"/>
    <property type="evidence" value="ECO:0007669"/>
    <property type="project" value="UniProtKB-ARBA"/>
</dbReference>
<dbReference type="STRING" id="1817867.A3F83_12610"/>
<dbReference type="Proteomes" id="UP000179129">
    <property type="component" value="Unassembled WGS sequence"/>
</dbReference>
<dbReference type="AlphaFoldDB" id="A0A1F5YTV7"/>
<comment type="catalytic activity">
    <reaction evidence="1 9 10">
        <text>[protein]-peptidylproline (omega=180) = [protein]-peptidylproline (omega=0)</text>
        <dbReference type="Rhea" id="RHEA:16237"/>
        <dbReference type="Rhea" id="RHEA-COMP:10747"/>
        <dbReference type="Rhea" id="RHEA-COMP:10748"/>
        <dbReference type="ChEBI" id="CHEBI:83833"/>
        <dbReference type="ChEBI" id="CHEBI:83834"/>
        <dbReference type="EC" id="5.2.1.8"/>
    </reaction>
</comment>
<comment type="subcellular location">
    <subcellularLocation>
        <location evidence="2">Cytoplasm</location>
    </subcellularLocation>
</comment>
<evidence type="ECO:0000256" key="10">
    <source>
        <dbReference type="RuleBase" id="RU003915"/>
    </source>
</evidence>
<evidence type="ECO:0000313" key="13">
    <source>
        <dbReference type="Proteomes" id="UP000179129"/>
    </source>
</evidence>
<reference evidence="12 13" key="1">
    <citation type="journal article" date="2016" name="Nat. Commun.">
        <title>Thousands of microbial genomes shed light on interconnected biogeochemical processes in an aquifer system.</title>
        <authorList>
            <person name="Anantharaman K."/>
            <person name="Brown C.T."/>
            <person name="Hug L.A."/>
            <person name="Sharon I."/>
            <person name="Castelle C.J."/>
            <person name="Probst A.J."/>
            <person name="Thomas B.C."/>
            <person name="Singh A."/>
            <person name="Wilkins M.J."/>
            <person name="Karaoz U."/>
            <person name="Brodie E.L."/>
            <person name="Williams K.H."/>
            <person name="Hubbard S.S."/>
            <person name="Banfield J.F."/>
        </authorList>
    </citation>
    <scope>NUCLEOTIDE SEQUENCE [LARGE SCALE GENOMIC DNA]</scope>
</reference>
<evidence type="ECO:0000256" key="4">
    <source>
        <dbReference type="ARBA" id="ARBA00022490"/>
    </source>
</evidence>
<organism evidence="12 13">
    <name type="scientific">Candidatus Glassbacteria bacterium RIFCSPLOWO2_12_FULL_58_11</name>
    <dbReference type="NCBI Taxonomy" id="1817867"/>
    <lineage>
        <taxon>Bacteria</taxon>
        <taxon>Candidatus Glassiibacteriota</taxon>
    </lineage>
</organism>
<comment type="function">
    <text evidence="8">Also involved in hydrogenase metallocenter assembly, probably by participating in the nickel insertion step. This function in hydrogenase biosynthesis requires chaperone activity and the presence of the metal-binding domain, but not PPIase activity.</text>
</comment>
<dbReference type="EC" id="5.2.1.8" evidence="10"/>
<proteinExistence type="inferred from homology"/>
<sequence>MVKAGDTVRIMYKGTLEDGSVFDSTQTGKPFEFVAGVGSVIPGFDQAVTGMKLNEKKNVTIKATDAYGLRNDNMFRRFPHSFFPADMNPKLDMVISLQGPNGREFPGKITEITADSVTVDLNHPLAGKDLTFDIEMVGIESPPPTAPATETK</sequence>
<gene>
    <name evidence="12" type="ORF">A3F83_12610</name>
</gene>
<dbReference type="SUPFAM" id="SSF54534">
    <property type="entry name" value="FKBP-like"/>
    <property type="match status" value="1"/>
</dbReference>
<keyword evidence="6" id="KW-0143">Chaperone</keyword>
<dbReference type="InterPro" id="IPR001179">
    <property type="entry name" value="PPIase_FKBP_dom"/>
</dbReference>
<evidence type="ECO:0000259" key="11">
    <source>
        <dbReference type="PROSITE" id="PS50059"/>
    </source>
</evidence>
<dbReference type="PANTHER" id="PTHR47861">
    <property type="entry name" value="FKBP-TYPE PEPTIDYL-PROLYL CIS-TRANS ISOMERASE SLYD"/>
    <property type="match status" value="1"/>
</dbReference>
<keyword evidence="4" id="KW-0963">Cytoplasm</keyword>
<feature type="domain" description="PPIase FKBP-type" evidence="11">
    <location>
        <begin position="5"/>
        <end position="79"/>
    </location>
</feature>
<evidence type="ECO:0000256" key="6">
    <source>
        <dbReference type="ARBA" id="ARBA00023186"/>
    </source>
</evidence>
<evidence type="ECO:0000256" key="9">
    <source>
        <dbReference type="PROSITE-ProRule" id="PRU00277"/>
    </source>
</evidence>
<evidence type="ECO:0000256" key="3">
    <source>
        <dbReference type="ARBA" id="ARBA00006577"/>
    </source>
</evidence>
<dbReference type="GO" id="GO:0005737">
    <property type="term" value="C:cytoplasm"/>
    <property type="evidence" value="ECO:0007669"/>
    <property type="project" value="UniProtKB-SubCell"/>
</dbReference>
<evidence type="ECO:0000256" key="5">
    <source>
        <dbReference type="ARBA" id="ARBA00023110"/>
    </source>
</evidence>
<keyword evidence="5 9" id="KW-0697">Rotamase</keyword>
<evidence type="ECO:0000256" key="8">
    <source>
        <dbReference type="ARBA" id="ARBA00037071"/>
    </source>
</evidence>
<keyword evidence="7 9" id="KW-0413">Isomerase</keyword>
<dbReference type="PROSITE" id="PS50059">
    <property type="entry name" value="FKBP_PPIASE"/>
    <property type="match status" value="1"/>
</dbReference>
<comment type="caution">
    <text evidence="12">The sequence shown here is derived from an EMBL/GenBank/DDBJ whole genome shotgun (WGS) entry which is preliminary data.</text>
</comment>
<evidence type="ECO:0000256" key="2">
    <source>
        <dbReference type="ARBA" id="ARBA00004496"/>
    </source>
</evidence>
<dbReference type="Gene3D" id="3.10.50.40">
    <property type="match status" value="1"/>
</dbReference>
<dbReference type="GO" id="GO:0003755">
    <property type="term" value="F:peptidyl-prolyl cis-trans isomerase activity"/>
    <property type="evidence" value="ECO:0007669"/>
    <property type="project" value="UniProtKB-UniRule"/>
</dbReference>
<evidence type="ECO:0000256" key="1">
    <source>
        <dbReference type="ARBA" id="ARBA00000971"/>
    </source>
</evidence>
<evidence type="ECO:0000313" key="12">
    <source>
        <dbReference type="EMBL" id="OGG03407.1"/>
    </source>
</evidence>
<name>A0A1F5YTV7_9BACT</name>
<dbReference type="Pfam" id="PF00254">
    <property type="entry name" value="FKBP_C"/>
    <property type="match status" value="1"/>
</dbReference>
<dbReference type="InterPro" id="IPR046357">
    <property type="entry name" value="PPIase_dom_sf"/>
</dbReference>
<accession>A0A1F5YTV7</accession>